<keyword evidence="1" id="KW-0677">Repeat</keyword>
<reference evidence="3" key="1">
    <citation type="submission" date="2022-03" db="EMBL/GenBank/DDBJ databases">
        <title>Description of Abyssus ytuae gen. nov., sp. nov., a novel member of the family Flavobacteriaceae isolated from the sediment of Mariana Trench.</title>
        <authorList>
            <person name="Zhang J."/>
            <person name="Xu X."/>
        </authorList>
    </citation>
    <scope>NUCLEOTIDE SEQUENCE</scope>
    <source>
        <strain evidence="3">MT3330</strain>
    </source>
</reference>
<evidence type="ECO:0000313" key="4">
    <source>
        <dbReference type="Proteomes" id="UP000831290"/>
    </source>
</evidence>
<dbReference type="KEGG" id="fbm:MQE35_16840"/>
<dbReference type="Gene3D" id="2.130.10.10">
    <property type="entry name" value="YVTN repeat-like/Quinoprotein amine dehydrogenase"/>
    <property type="match status" value="4"/>
</dbReference>
<dbReference type="InterPro" id="IPR015943">
    <property type="entry name" value="WD40/YVTN_repeat-like_dom_sf"/>
</dbReference>
<sequence length="1089" mass="122296">MKLTFTMLLSTLLLLVGIQSFGQRKYKGKQSDNSSLSDSVFTGIKLRNIGPAFMSGRIADIAIHPHDENIWYVAVGSGGVWKTENAGVTWNPVFDDQASYSTGCVTIDPNNTNIIWVGTGENVGGRHVAYGDGVYKSTDRGASWVNMGLKNSEHISKIIVHPENSDIIWVAAQGPLWSKGGDRGLYKSTDGGETWIKTLGDKEWIGVTDIVIDPRNPDQLYAATWQRHRTVAAYMGGGPGSGIYKSTDGGETWEKLEKGLPTSWMGKIGLAISPQKPDIIYAAIELDRRTGGVYRSADQGATWKKQSDAVSGATGPHYYQELYASPHQFEKLYLVDVRMQISDDGGKTFKRMKEEFKHSDNHAIAFKKSDPDYLLVGTDGGLYETYDLAENWRFFNNLPVTQFYKVAVDDAGPFYNIYGGTQDNSTQGGPSRTDNANGIQNSDWKIVLDWDGHQPATEPGNPNIMYGERQEGTLSRIDLSTGEVIDIQPQPGENENYERFNWDSPILVSPHSPTRIYFASQRVWKSENRGNEWTAISGDLTKNQERIELPIMGKKQSWDAPWDFLAMSNYNTITSLAESPVEEGLLYAGTDDGYIQVKNGDNDWKKIDVNTLPGVPSTAFVNDIKADLFDANTVYVALDNHKYGDFTPYLLKSTDKGITWKSIRSNLPDRTLIWRLVQDHVNPQLLFAATEFGIYFTVDGGGKWIKLKGGVPTISFRDLAIQRRENDLIGASFGRGFFVLDDYTPLRNITNEKLQEKVILFPTRDAWWYIPRAHLDFDDLKGSQGAGHFSAPNPPFGAVFTYYLKDSLKTNKELRKASEKKLRQKDITFPGWDTVEDERIEESPKIILTITNSKNHIIRKIEAPVTAGFHRIAWDLRYPASDAIKLKKQEFPYGEPQGLLAPPGKYTATLYQIINGESTLLSDPITFNVKPLKKGALESISHEESAGFWRNYEELTGKISGLNIEMEKALQRGEALQRALKYTQAQPGDFDKRLYNIHQGIKKLNIELNGNQSKIQVGEKTKPTINDRMFSLYIGLNRSTYGPTETHKKSMDIINNQLKDISQKFELIKSRMDTLYKDMKNAGSPYVED</sequence>
<dbReference type="SUPFAM" id="SSF110296">
    <property type="entry name" value="Oligoxyloglucan reducing end-specific cellobiohydrolase"/>
    <property type="match status" value="2"/>
</dbReference>
<evidence type="ECO:0000259" key="2">
    <source>
        <dbReference type="Pfam" id="PF15902"/>
    </source>
</evidence>
<dbReference type="CDD" id="cd15482">
    <property type="entry name" value="Sialidase_non-viral"/>
    <property type="match status" value="1"/>
</dbReference>
<accession>A0A9E6ZN40</accession>
<dbReference type="PANTHER" id="PTHR43739">
    <property type="entry name" value="XYLOGLUCANASE (EUROFUNG)"/>
    <property type="match status" value="1"/>
</dbReference>
<protein>
    <submittedName>
        <fullName evidence="3">Glycosyl hydrolase</fullName>
    </submittedName>
</protein>
<keyword evidence="3" id="KW-0378">Hydrolase</keyword>
<evidence type="ECO:0000256" key="1">
    <source>
        <dbReference type="ARBA" id="ARBA00022737"/>
    </source>
</evidence>
<feature type="domain" description="Sortilin N-terminal" evidence="2">
    <location>
        <begin position="293"/>
        <end position="395"/>
    </location>
</feature>
<dbReference type="GO" id="GO:0010411">
    <property type="term" value="P:xyloglucan metabolic process"/>
    <property type="evidence" value="ECO:0007669"/>
    <property type="project" value="TreeGrafter"/>
</dbReference>
<keyword evidence="4" id="KW-1185">Reference proteome</keyword>
<dbReference type="Proteomes" id="UP000831290">
    <property type="component" value="Chromosome"/>
</dbReference>
<dbReference type="Pfam" id="PF15902">
    <property type="entry name" value="Sortilin-Vps10"/>
    <property type="match status" value="2"/>
</dbReference>
<dbReference type="InterPro" id="IPR052025">
    <property type="entry name" value="Xyloglucanase_GH74"/>
</dbReference>
<dbReference type="EMBL" id="CP094358">
    <property type="protein sequence ID" value="UOB17390.1"/>
    <property type="molecule type" value="Genomic_DNA"/>
</dbReference>
<evidence type="ECO:0000313" key="3">
    <source>
        <dbReference type="EMBL" id="UOB17390.1"/>
    </source>
</evidence>
<dbReference type="AlphaFoldDB" id="A0A9E6ZN40"/>
<dbReference type="InterPro" id="IPR031778">
    <property type="entry name" value="Sortilin_N"/>
</dbReference>
<name>A0A9E6ZN40_9FLAO</name>
<organism evidence="3 4">
    <name type="scientific">Abyssalbus ytuae</name>
    <dbReference type="NCBI Taxonomy" id="2926907"/>
    <lineage>
        <taxon>Bacteria</taxon>
        <taxon>Pseudomonadati</taxon>
        <taxon>Bacteroidota</taxon>
        <taxon>Flavobacteriia</taxon>
        <taxon>Flavobacteriales</taxon>
        <taxon>Flavobacteriaceae</taxon>
        <taxon>Abyssalbus</taxon>
    </lineage>
</organism>
<dbReference type="PANTHER" id="PTHR43739:SF5">
    <property type="entry name" value="EXO-ALPHA-SIALIDASE"/>
    <property type="match status" value="1"/>
</dbReference>
<dbReference type="GO" id="GO:0016787">
    <property type="term" value="F:hydrolase activity"/>
    <property type="evidence" value="ECO:0007669"/>
    <property type="project" value="UniProtKB-KW"/>
</dbReference>
<dbReference type="RefSeq" id="WP_255842818.1">
    <property type="nucleotide sequence ID" value="NZ_CP094358.1"/>
</dbReference>
<gene>
    <name evidence="3" type="ORF">MQE35_16840</name>
</gene>
<proteinExistence type="predicted"/>
<feature type="domain" description="Sortilin N-terminal" evidence="2">
    <location>
        <begin position="134"/>
        <end position="262"/>
    </location>
</feature>